<protein>
    <submittedName>
        <fullName evidence="2">Uncharacterized protein</fullName>
    </submittedName>
</protein>
<dbReference type="AlphaFoldDB" id="A0AAW1PS00"/>
<comment type="caution">
    <text evidence="2">The sequence shown here is derived from an EMBL/GenBank/DDBJ whole genome shotgun (WGS) entry which is preliminary data.</text>
</comment>
<evidence type="ECO:0000256" key="1">
    <source>
        <dbReference type="SAM" id="Phobius"/>
    </source>
</evidence>
<feature type="transmembrane region" description="Helical" evidence="1">
    <location>
        <begin position="177"/>
        <end position="205"/>
    </location>
</feature>
<evidence type="ECO:0000313" key="2">
    <source>
        <dbReference type="EMBL" id="KAK9811408.1"/>
    </source>
</evidence>
<gene>
    <name evidence="2" type="ORF">WJX72_003432</name>
</gene>
<keyword evidence="1" id="KW-0472">Membrane</keyword>
<proteinExistence type="predicted"/>
<sequence length="233" mass="26528">MLQRFETKVREASKSTPERLAAEQRWIEADLELQDAKVWFWRFRAEHRPTVHEKQKVEAAARAVLVQQEKERDKRISDAKAELGLWSELGLHESRALFWRSFESGKVFARRQTFWDTVVNIMTARERNALTMALELLFTALINFTVGMFVSVFAFVFRLPSLLMSYQPSLVSGLTFFAVSFVGAVSVVLGFLGLLYATSATALYAAASLVASTRRVEGGGQRYPPAYLRQHQE</sequence>
<name>A0AAW1PS00_9CHLO</name>
<organism evidence="2 3">
    <name type="scientific">[Myrmecia] bisecta</name>
    <dbReference type="NCBI Taxonomy" id="41462"/>
    <lineage>
        <taxon>Eukaryota</taxon>
        <taxon>Viridiplantae</taxon>
        <taxon>Chlorophyta</taxon>
        <taxon>core chlorophytes</taxon>
        <taxon>Trebouxiophyceae</taxon>
        <taxon>Trebouxiales</taxon>
        <taxon>Trebouxiaceae</taxon>
        <taxon>Myrmecia</taxon>
    </lineage>
</organism>
<feature type="transmembrane region" description="Helical" evidence="1">
    <location>
        <begin position="132"/>
        <end position="157"/>
    </location>
</feature>
<keyword evidence="1" id="KW-1133">Transmembrane helix</keyword>
<accession>A0AAW1PS00</accession>
<reference evidence="2 3" key="1">
    <citation type="journal article" date="2024" name="Nat. Commun.">
        <title>Phylogenomics reveals the evolutionary origins of lichenization in chlorophyte algae.</title>
        <authorList>
            <person name="Puginier C."/>
            <person name="Libourel C."/>
            <person name="Otte J."/>
            <person name="Skaloud P."/>
            <person name="Haon M."/>
            <person name="Grisel S."/>
            <person name="Petersen M."/>
            <person name="Berrin J.G."/>
            <person name="Delaux P.M."/>
            <person name="Dal Grande F."/>
            <person name="Keller J."/>
        </authorList>
    </citation>
    <scope>NUCLEOTIDE SEQUENCE [LARGE SCALE GENOMIC DNA]</scope>
    <source>
        <strain evidence="2 3">SAG 2043</strain>
    </source>
</reference>
<keyword evidence="1" id="KW-0812">Transmembrane</keyword>
<dbReference type="EMBL" id="JALJOR010000009">
    <property type="protein sequence ID" value="KAK9811408.1"/>
    <property type="molecule type" value="Genomic_DNA"/>
</dbReference>
<evidence type="ECO:0000313" key="3">
    <source>
        <dbReference type="Proteomes" id="UP001489004"/>
    </source>
</evidence>
<keyword evidence="3" id="KW-1185">Reference proteome</keyword>
<dbReference type="Proteomes" id="UP001489004">
    <property type="component" value="Unassembled WGS sequence"/>
</dbReference>